<name>A0ABV1WLM6_9ACTN</name>
<dbReference type="PANTHER" id="PTHR43775:SF51">
    <property type="entry name" value="INACTIVE PHENOLPHTHIOCEROL SYNTHESIS POLYKETIDE SYNTHASE TYPE I PKS1-RELATED"/>
    <property type="match status" value="1"/>
</dbReference>
<dbReference type="SUPFAM" id="SSF51735">
    <property type="entry name" value="NAD(P)-binding Rossmann-fold domains"/>
    <property type="match status" value="2"/>
</dbReference>
<dbReference type="Gene3D" id="3.40.50.11460">
    <property type="match status" value="1"/>
</dbReference>
<feature type="non-terminal residue" evidence="5">
    <location>
        <position position="1"/>
    </location>
</feature>
<evidence type="ECO:0000313" key="6">
    <source>
        <dbReference type="Proteomes" id="UP001458415"/>
    </source>
</evidence>
<dbReference type="Gene3D" id="3.40.50.720">
    <property type="entry name" value="NAD(P)-binding Rossmann-like Domain"/>
    <property type="match status" value="1"/>
</dbReference>
<dbReference type="Pfam" id="PF08659">
    <property type="entry name" value="KR"/>
    <property type="match status" value="1"/>
</dbReference>
<keyword evidence="1" id="KW-0808">Transferase</keyword>
<dbReference type="Proteomes" id="UP001458415">
    <property type="component" value="Unassembled WGS sequence"/>
</dbReference>
<sequence length="364" mass="37745">QWPPPGATRVELDGAYERLNERGYGYGPAFQGLTAAWRRGDELFAEVALPEGVQGEAARYGMHPALLDTAMHVDVLVDHGEGGTEALLPFAWNGVTLHASGASALRVYVRRIRGAEESVMVVADGTGQPVMTVASLICRPVSPEALRAGNGTPSEDLHRLEWTAVPAPADGTPPSYAVIGADGLAGLSGSDAPPPVVIAPCATPRGDVLDAMRSVTSGVLALVQGWLADPRTEESTLVVVTQNAVATAEGADVDLAQAPVWGLVRAAQAENPGRIVLLDSDTPADAEDVAARLATAAALLGEPELALRDGRFLIPRLLPALVPEGSEPWDTDGTVLVTGGTGGLGALIARHLVAEHGVRHLVLT</sequence>
<gene>
    <name evidence="5" type="ORF">ABT317_51065</name>
</gene>
<dbReference type="Gene3D" id="3.10.129.110">
    <property type="entry name" value="Polyketide synthase dehydratase"/>
    <property type="match status" value="1"/>
</dbReference>
<accession>A0ABV1WLM6</accession>
<dbReference type="Pfam" id="PF14765">
    <property type="entry name" value="PS-DH"/>
    <property type="match status" value="1"/>
</dbReference>
<feature type="non-terminal residue" evidence="5">
    <location>
        <position position="364"/>
    </location>
</feature>
<keyword evidence="6" id="KW-1185">Reference proteome</keyword>
<dbReference type="InterPro" id="IPR013968">
    <property type="entry name" value="PKS_KR"/>
</dbReference>
<dbReference type="InterPro" id="IPR049551">
    <property type="entry name" value="PKS_DH_C"/>
</dbReference>
<evidence type="ECO:0000259" key="4">
    <source>
        <dbReference type="PROSITE" id="PS52019"/>
    </source>
</evidence>
<dbReference type="Pfam" id="PF22953">
    <property type="entry name" value="SpnB_Rossmann"/>
    <property type="match status" value="1"/>
</dbReference>
<feature type="domain" description="PKS/mFAS DH" evidence="4">
    <location>
        <begin position="1"/>
        <end position="147"/>
    </location>
</feature>
<evidence type="ECO:0000313" key="5">
    <source>
        <dbReference type="EMBL" id="MER6985064.1"/>
    </source>
</evidence>
<feature type="region of interest" description="N-terminal hotdog fold" evidence="3">
    <location>
        <position position="1"/>
    </location>
</feature>
<reference evidence="5 6" key="1">
    <citation type="submission" date="2024-06" db="EMBL/GenBank/DDBJ databases">
        <title>The Natural Products Discovery Center: Release of the First 8490 Sequenced Strains for Exploring Actinobacteria Biosynthetic Diversity.</title>
        <authorList>
            <person name="Kalkreuter E."/>
            <person name="Kautsar S.A."/>
            <person name="Yang D."/>
            <person name="Bader C.D."/>
            <person name="Teijaro C.N."/>
            <person name="Fluegel L."/>
            <person name="Davis C.M."/>
            <person name="Simpson J.R."/>
            <person name="Lauterbach L."/>
            <person name="Steele A.D."/>
            <person name="Gui C."/>
            <person name="Meng S."/>
            <person name="Li G."/>
            <person name="Viehrig K."/>
            <person name="Ye F."/>
            <person name="Su P."/>
            <person name="Kiefer A.F."/>
            <person name="Nichols A."/>
            <person name="Cepeda A.J."/>
            <person name="Yan W."/>
            <person name="Fan B."/>
            <person name="Jiang Y."/>
            <person name="Adhikari A."/>
            <person name="Zheng C.-J."/>
            <person name="Schuster L."/>
            <person name="Cowan T.M."/>
            <person name="Smanski M.J."/>
            <person name="Chevrette M.G."/>
            <person name="De Carvalho L.P.S."/>
            <person name="Shen B."/>
        </authorList>
    </citation>
    <scope>NUCLEOTIDE SEQUENCE [LARGE SCALE GENOMIC DNA]</scope>
    <source>
        <strain evidence="5 6">NPDC000634</strain>
    </source>
</reference>
<evidence type="ECO:0000256" key="1">
    <source>
        <dbReference type="ARBA" id="ARBA00022679"/>
    </source>
</evidence>
<dbReference type="InterPro" id="IPR042104">
    <property type="entry name" value="PKS_dehydratase_sf"/>
</dbReference>
<organism evidence="5 6">
    <name type="scientific">Streptomyces carpinensis</name>
    <dbReference type="NCBI Taxonomy" id="66369"/>
    <lineage>
        <taxon>Bacteria</taxon>
        <taxon>Bacillati</taxon>
        <taxon>Actinomycetota</taxon>
        <taxon>Actinomycetes</taxon>
        <taxon>Kitasatosporales</taxon>
        <taxon>Streptomycetaceae</taxon>
        <taxon>Streptomyces</taxon>
    </lineage>
</organism>
<keyword evidence="2" id="KW-0511">Multifunctional enzyme</keyword>
<comment type="caution">
    <text evidence="3">Lacks conserved residue(s) required for the propagation of feature annotation.</text>
</comment>
<evidence type="ECO:0000256" key="3">
    <source>
        <dbReference type="PROSITE-ProRule" id="PRU01363"/>
    </source>
</evidence>
<evidence type="ECO:0000256" key="2">
    <source>
        <dbReference type="ARBA" id="ARBA00023268"/>
    </source>
</evidence>
<proteinExistence type="predicted"/>
<dbReference type="InterPro" id="IPR050091">
    <property type="entry name" value="PKS_NRPS_Biosynth_Enz"/>
</dbReference>
<comment type="caution">
    <text evidence="5">The sequence shown here is derived from an EMBL/GenBank/DDBJ whole genome shotgun (WGS) entry which is preliminary data.</text>
</comment>
<dbReference type="InterPro" id="IPR036291">
    <property type="entry name" value="NAD(P)-bd_dom_sf"/>
</dbReference>
<protein>
    <submittedName>
        <fullName evidence="5">Polyketide synthase dehydratase domain-containing protein</fullName>
    </submittedName>
</protein>
<dbReference type="EMBL" id="JBEPCU010002182">
    <property type="protein sequence ID" value="MER6985064.1"/>
    <property type="molecule type" value="Genomic_DNA"/>
</dbReference>
<dbReference type="PROSITE" id="PS52019">
    <property type="entry name" value="PKS_MFAS_DH"/>
    <property type="match status" value="1"/>
</dbReference>
<dbReference type="PANTHER" id="PTHR43775">
    <property type="entry name" value="FATTY ACID SYNTHASE"/>
    <property type="match status" value="1"/>
</dbReference>
<dbReference type="InterPro" id="IPR055123">
    <property type="entry name" value="SpnB-like_Rossmann"/>
</dbReference>
<dbReference type="InterPro" id="IPR049900">
    <property type="entry name" value="PKS_mFAS_DH"/>
</dbReference>
<feature type="region of interest" description="C-terminal hotdog fold" evidence="3">
    <location>
        <begin position="7"/>
        <end position="147"/>
    </location>
</feature>